<keyword evidence="4" id="KW-1185">Reference proteome</keyword>
<accession>A0AAC9FET4</accession>
<protein>
    <submittedName>
        <fullName evidence="1">Uncharacterized protein</fullName>
    </submittedName>
</protein>
<sequence length="142" mass="15857">MPLYTIETTYHLPVYRQCTYEAASADEACELAIEDDDWSCELPDHETAGQTFVTGIWRGRDSAYQGEPVAASGRFGQTVQRKAELFDRLVRLLREPAQPMGLSRHDFDSWLLRALAAIAAADGIFRDANIVQPQKISAIHSS</sequence>
<dbReference type="RefSeq" id="WP_067969914.1">
    <property type="nucleotide sequence ID" value="NZ_CP015008.1"/>
</dbReference>
<dbReference type="KEGG" id="aak:AA2016_6496"/>
<evidence type="ECO:0000313" key="2">
    <source>
        <dbReference type="EMBL" id="MBB3708868.1"/>
    </source>
</evidence>
<dbReference type="EMBL" id="CP015008">
    <property type="protein sequence ID" value="AMS45390.1"/>
    <property type="molecule type" value="Genomic_DNA"/>
</dbReference>
<organism evidence="1 3">
    <name type="scientific">Aminobacter aminovorans</name>
    <name type="common">Chelatobacter heintzii</name>
    <dbReference type="NCBI Taxonomy" id="83263"/>
    <lineage>
        <taxon>Bacteria</taxon>
        <taxon>Pseudomonadati</taxon>
        <taxon>Pseudomonadota</taxon>
        <taxon>Alphaproteobacteria</taxon>
        <taxon>Hyphomicrobiales</taxon>
        <taxon>Phyllobacteriaceae</taxon>
        <taxon>Aminobacter</taxon>
    </lineage>
</organism>
<proteinExistence type="predicted"/>
<reference evidence="2 4" key="2">
    <citation type="submission" date="2020-08" db="EMBL/GenBank/DDBJ databases">
        <title>Genomic Encyclopedia of Type Strains, Phase IV (KMG-IV): sequencing the most valuable type-strain genomes for metagenomic binning, comparative biology and taxonomic classification.</title>
        <authorList>
            <person name="Goeker M."/>
        </authorList>
    </citation>
    <scope>NUCLEOTIDE SEQUENCE [LARGE SCALE GENOMIC DNA]</scope>
    <source>
        <strain evidence="2 4">DSM 10368</strain>
    </source>
</reference>
<evidence type="ECO:0000313" key="4">
    <source>
        <dbReference type="Proteomes" id="UP000577697"/>
    </source>
</evidence>
<reference evidence="1 3" key="1">
    <citation type="submission" date="2016-03" db="EMBL/GenBank/DDBJ databases">
        <title>Complete genome of Aminobacter aminovorans KCTC 2477.</title>
        <authorList>
            <person name="Kim K.M."/>
        </authorList>
    </citation>
    <scope>NUCLEOTIDE SEQUENCE [LARGE SCALE GENOMIC DNA]</scope>
    <source>
        <strain evidence="1 3">KCTC 2477</strain>
        <plasmid evidence="1 3">pAA03</plasmid>
    </source>
</reference>
<evidence type="ECO:0000313" key="1">
    <source>
        <dbReference type="EMBL" id="AMS45390.1"/>
    </source>
</evidence>
<keyword evidence="1" id="KW-0614">Plasmid</keyword>
<dbReference type="EMBL" id="JACICB010000023">
    <property type="protein sequence ID" value="MBB3708868.1"/>
    <property type="molecule type" value="Genomic_DNA"/>
</dbReference>
<dbReference type="Proteomes" id="UP000075755">
    <property type="component" value="Plasmid pAA03"/>
</dbReference>
<geneLocation type="plasmid" evidence="1 3">
    <name>pAA03</name>
</geneLocation>
<evidence type="ECO:0000313" key="3">
    <source>
        <dbReference type="Proteomes" id="UP000075755"/>
    </source>
</evidence>
<gene>
    <name evidence="1" type="ORF">AA2016_6496</name>
    <name evidence="2" type="ORF">FHS67_005210</name>
</gene>
<dbReference type="Proteomes" id="UP000577697">
    <property type="component" value="Unassembled WGS sequence"/>
</dbReference>
<dbReference type="AlphaFoldDB" id="A0AAC9FET4"/>
<name>A0AAC9FET4_AMIAI</name>